<protein>
    <submittedName>
        <fullName evidence="2">Uncharacterized protein</fullName>
    </submittedName>
</protein>
<dbReference type="EMBL" id="CP033116">
    <property type="protein sequence ID" value="QFY56487.1"/>
    <property type="molecule type" value="Genomic_DNA"/>
</dbReference>
<evidence type="ECO:0000313" key="5">
    <source>
        <dbReference type="Proteomes" id="UP000344571"/>
    </source>
</evidence>
<dbReference type="AlphaFoldDB" id="A0AA91Z6D5"/>
<gene>
    <name evidence="2" type="ORF">CO192_10115</name>
    <name evidence="3" type="ORF">EAO82_09000</name>
</gene>
<dbReference type="Proteomes" id="UP000344571">
    <property type="component" value="Chromosome"/>
</dbReference>
<accession>A0AA91Z6D5</accession>
<dbReference type="EMBL" id="NWMT01000099">
    <property type="protein sequence ID" value="PCC99574.1"/>
    <property type="molecule type" value="Genomic_DNA"/>
</dbReference>
<organism evidence="2 4">
    <name type="scientific">Halopseudomonas pelagia</name>
    <dbReference type="NCBI Taxonomy" id="553151"/>
    <lineage>
        <taxon>Bacteria</taxon>
        <taxon>Pseudomonadati</taxon>
        <taxon>Pseudomonadota</taxon>
        <taxon>Gammaproteobacteria</taxon>
        <taxon>Pseudomonadales</taxon>
        <taxon>Pseudomonadaceae</taxon>
        <taxon>Halopseudomonas</taxon>
    </lineage>
</organism>
<reference evidence="2 4" key="1">
    <citation type="submission" date="2017-09" db="EMBL/GenBank/DDBJ databases">
        <title>Bacterial and phytoplankton interrelationship in Kongsfjorden, an Arctic fjord.</title>
        <authorList>
            <person name="Sinha R."/>
            <person name="Krishnan K."/>
        </authorList>
    </citation>
    <scope>NUCLEOTIDE SEQUENCE [LARGE SCALE GENOMIC DNA]</scope>
    <source>
        <strain evidence="2 4">58</strain>
    </source>
</reference>
<evidence type="ECO:0000313" key="3">
    <source>
        <dbReference type="EMBL" id="QFY56487.1"/>
    </source>
</evidence>
<feature type="transmembrane region" description="Helical" evidence="1">
    <location>
        <begin position="27"/>
        <end position="49"/>
    </location>
</feature>
<dbReference type="Proteomes" id="UP000243750">
    <property type="component" value="Unassembled WGS sequence"/>
</dbReference>
<keyword evidence="1" id="KW-1133">Transmembrane helix</keyword>
<sequence>MVAEYRKTRDKVANCKRNMGHAIRHALSRYLVMLSILVPVLVAPANIAMQFENGAVALDVSHSGMSAGLNDVMSGLHWR</sequence>
<reference evidence="3 5" key="2">
    <citation type="submission" date="2018-10" db="EMBL/GenBank/DDBJ databases">
        <title>Complete genome sequence of Pseudomonas pelagia strain Kongs-67.</title>
        <authorList>
            <person name="Sinha R.K."/>
            <person name="Krishnan K."/>
        </authorList>
    </citation>
    <scope>NUCLEOTIDE SEQUENCE [LARGE SCALE GENOMIC DNA]</scope>
    <source>
        <strain evidence="3 5">Kongs-67</strain>
    </source>
</reference>
<name>A0AA91Z6D5_9GAMM</name>
<evidence type="ECO:0000313" key="4">
    <source>
        <dbReference type="Proteomes" id="UP000243750"/>
    </source>
</evidence>
<keyword evidence="5" id="KW-1185">Reference proteome</keyword>
<keyword evidence="1" id="KW-0812">Transmembrane</keyword>
<proteinExistence type="predicted"/>
<keyword evidence="1" id="KW-0472">Membrane</keyword>
<evidence type="ECO:0000256" key="1">
    <source>
        <dbReference type="SAM" id="Phobius"/>
    </source>
</evidence>
<evidence type="ECO:0000313" key="2">
    <source>
        <dbReference type="EMBL" id="PCC99574.1"/>
    </source>
</evidence>